<dbReference type="AlphaFoldDB" id="A0A1I5BLQ9"/>
<evidence type="ECO:0000256" key="1">
    <source>
        <dbReference type="SAM" id="MobiDB-lite"/>
    </source>
</evidence>
<dbReference type="RefSeq" id="WP_256208492.1">
    <property type="nucleotide sequence ID" value="NZ_FOVJ01000003.1"/>
</dbReference>
<name>A0A1I5BLQ9_9PROT</name>
<organism evidence="2 3">
    <name type="scientific">Nitrosospira briensis</name>
    <dbReference type="NCBI Taxonomy" id="35799"/>
    <lineage>
        <taxon>Bacteria</taxon>
        <taxon>Pseudomonadati</taxon>
        <taxon>Pseudomonadota</taxon>
        <taxon>Betaproteobacteria</taxon>
        <taxon>Nitrosomonadales</taxon>
        <taxon>Nitrosomonadaceae</taxon>
        <taxon>Nitrosospira</taxon>
    </lineage>
</organism>
<sequence length="42" mass="4783">MKKKRFAVEQIAVVVEEVEADTPVAEPRRRIEPFPPNISPAH</sequence>
<evidence type="ECO:0000313" key="3">
    <source>
        <dbReference type="Proteomes" id="UP000183107"/>
    </source>
</evidence>
<proteinExistence type="predicted"/>
<protein>
    <submittedName>
        <fullName evidence="2">Uncharacterized protein</fullName>
    </submittedName>
</protein>
<accession>A0A1I5BLQ9</accession>
<feature type="region of interest" description="Disordered" evidence="1">
    <location>
        <begin position="22"/>
        <end position="42"/>
    </location>
</feature>
<dbReference type="Proteomes" id="UP000183107">
    <property type="component" value="Unassembled WGS sequence"/>
</dbReference>
<reference evidence="3" key="1">
    <citation type="submission" date="2016-10" db="EMBL/GenBank/DDBJ databases">
        <authorList>
            <person name="Varghese N."/>
        </authorList>
    </citation>
    <scope>NUCLEOTIDE SEQUENCE [LARGE SCALE GENOMIC DNA]</scope>
    <source>
        <strain evidence="3">Nsp8</strain>
    </source>
</reference>
<evidence type="ECO:0000313" key="2">
    <source>
        <dbReference type="EMBL" id="SFN75668.1"/>
    </source>
</evidence>
<dbReference type="EMBL" id="FOVJ01000003">
    <property type="protein sequence ID" value="SFN75668.1"/>
    <property type="molecule type" value="Genomic_DNA"/>
</dbReference>
<gene>
    <name evidence="2" type="ORF">SAMN05216386_1727</name>
</gene>
<feature type="compositionally biased region" description="Pro residues" evidence="1">
    <location>
        <begin position="33"/>
        <end position="42"/>
    </location>
</feature>
<keyword evidence="3" id="KW-1185">Reference proteome</keyword>